<dbReference type="InterPro" id="IPR015421">
    <property type="entry name" value="PyrdxlP-dep_Trfase_major"/>
</dbReference>
<accession>A0AAJ2BGJ2</accession>
<evidence type="ECO:0000256" key="4">
    <source>
        <dbReference type="ARBA" id="ARBA00023125"/>
    </source>
</evidence>
<gene>
    <name evidence="7" type="ORF">QE440_001607</name>
</gene>
<evidence type="ECO:0000313" key="7">
    <source>
        <dbReference type="EMBL" id="MDR6233866.1"/>
    </source>
</evidence>
<keyword evidence="5" id="KW-0804">Transcription</keyword>
<dbReference type="Pfam" id="PF00155">
    <property type="entry name" value="Aminotran_1_2"/>
    <property type="match status" value="1"/>
</dbReference>
<comment type="similarity">
    <text evidence="1">In the C-terminal section; belongs to the class-I pyridoxal-phosphate-dependent aminotransferase family.</text>
</comment>
<dbReference type="Pfam" id="PF00392">
    <property type="entry name" value="GntR"/>
    <property type="match status" value="1"/>
</dbReference>
<dbReference type="PANTHER" id="PTHR46577:SF2">
    <property type="entry name" value="TRANSCRIPTIONAL REGULATORY PROTEIN"/>
    <property type="match status" value="1"/>
</dbReference>
<dbReference type="Gene3D" id="3.40.640.10">
    <property type="entry name" value="Type I PLP-dependent aspartate aminotransferase-like (Major domain)"/>
    <property type="match status" value="1"/>
</dbReference>
<dbReference type="GO" id="GO:0003700">
    <property type="term" value="F:DNA-binding transcription factor activity"/>
    <property type="evidence" value="ECO:0007669"/>
    <property type="project" value="InterPro"/>
</dbReference>
<dbReference type="RefSeq" id="WP_309757161.1">
    <property type="nucleotide sequence ID" value="NZ_JAVJAF010000001.1"/>
</dbReference>
<feature type="domain" description="HTH gntR-type" evidence="6">
    <location>
        <begin position="8"/>
        <end position="76"/>
    </location>
</feature>
<dbReference type="SUPFAM" id="SSF53383">
    <property type="entry name" value="PLP-dependent transferases"/>
    <property type="match status" value="1"/>
</dbReference>
<organism evidence="7 8">
    <name type="scientific">Pseudomonas oryzihabitans</name>
    <dbReference type="NCBI Taxonomy" id="47885"/>
    <lineage>
        <taxon>Bacteria</taxon>
        <taxon>Pseudomonadati</taxon>
        <taxon>Pseudomonadota</taxon>
        <taxon>Gammaproteobacteria</taxon>
        <taxon>Pseudomonadales</taxon>
        <taxon>Pseudomonadaceae</taxon>
        <taxon>Pseudomonas</taxon>
    </lineage>
</organism>
<evidence type="ECO:0000256" key="1">
    <source>
        <dbReference type="ARBA" id="ARBA00005384"/>
    </source>
</evidence>
<keyword evidence="4 7" id="KW-0238">DNA-binding</keyword>
<keyword evidence="2" id="KW-0663">Pyridoxal phosphate</keyword>
<evidence type="ECO:0000256" key="3">
    <source>
        <dbReference type="ARBA" id="ARBA00023015"/>
    </source>
</evidence>
<comment type="caution">
    <text evidence="7">The sequence shown here is derived from an EMBL/GenBank/DDBJ whole genome shotgun (WGS) entry which is preliminary data.</text>
</comment>
<dbReference type="EMBL" id="JAVJAF010000001">
    <property type="protein sequence ID" value="MDR6233866.1"/>
    <property type="molecule type" value="Genomic_DNA"/>
</dbReference>
<dbReference type="PANTHER" id="PTHR46577">
    <property type="entry name" value="HTH-TYPE TRANSCRIPTIONAL REGULATORY PROTEIN GABR"/>
    <property type="match status" value="1"/>
</dbReference>
<dbReference type="InterPro" id="IPR004839">
    <property type="entry name" value="Aminotransferase_I/II_large"/>
</dbReference>
<name>A0AAJ2BGJ2_9PSED</name>
<keyword evidence="3" id="KW-0805">Transcription regulation</keyword>
<dbReference type="InterPro" id="IPR015424">
    <property type="entry name" value="PyrdxlP-dep_Trfase"/>
</dbReference>
<dbReference type="Proteomes" id="UP001268036">
    <property type="component" value="Unassembled WGS sequence"/>
</dbReference>
<dbReference type="InterPro" id="IPR036390">
    <property type="entry name" value="WH_DNA-bd_sf"/>
</dbReference>
<evidence type="ECO:0000313" key="8">
    <source>
        <dbReference type="Proteomes" id="UP001268036"/>
    </source>
</evidence>
<reference evidence="7" key="1">
    <citation type="submission" date="2023-08" db="EMBL/GenBank/DDBJ databases">
        <title>Functional and genomic diversity of the sorghum phyllosphere microbiome.</title>
        <authorList>
            <person name="Shade A."/>
        </authorList>
    </citation>
    <scope>NUCLEOTIDE SEQUENCE</scope>
    <source>
        <strain evidence="7">SORGH_AS_0201</strain>
    </source>
</reference>
<dbReference type="InterPro" id="IPR051446">
    <property type="entry name" value="HTH_trans_reg/aminotransferase"/>
</dbReference>
<dbReference type="SMART" id="SM00345">
    <property type="entry name" value="HTH_GNTR"/>
    <property type="match status" value="1"/>
</dbReference>
<dbReference type="GO" id="GO:0003677">
    <property type="term" value="F:DNA binding"/>
    <property type="evidence" value="ECO:0007669"/>
    <property type="project" value="UniProtKB-KW"/>
</dbReference>
<dbReference type="InterPro" id="IPR036388">
    <property type="entry name" value="WH-like_DNA-bd_sf"/>
</dbReference>
<dbReference type="AlphaFoldDB" id="A0AAJ2BGJ2"/>
<protein>
    <submittedName>
        <fullName evidence="7">DNA-binding transcriptional MocR family regulator</fullName>
    </submittedName>
</protein>
<evidence type="ECO:0000259" key="6">
    <source>
        <dbReference type="PROSITE" id="PS50949"/>
    </source>
</evidence>
<evidence type="ECO:0000256" key="2">
    <source>
        <dbReference type="ARBA" id="ARBA00022898"/>
    </source>
</evidence>
<dbReference type="PROSITE" id="PS50949">
    <property type="entry name" value="HTH_GNTR"/>
    <property type="match status" value="1"/>
</dbReference>
<proteinExistence type="inferred from homology"/>
<dbReference type="SUPFAM" id="SSF46785">
    <property type="entry name" value="Winged helix' DNA-binding domain"/>
    <property type="match status" value="1"/>
</dbReference>
<dbReference type="GO" id="GO:0030170">
    <property type="term" value="F:pyridoxal phosphate binding"/>
    <property type="evidence" value="ECO:0007669"/>
    <property type="project" value="InterPro"/>
</dbReference>
<dbReference type="CDD" id="cd00609">
    <property type="entry name" value="AAT_like"/>
    <property type="match status" value="1"/>
</dbReference>
<dbReference type="CDD" id="cd07377">
    <property type="entry name" value="WHTH_GntR"/>
    <property type="match status" value="1"/>
</dbReference>
<sequence>MDRREREAKRWRHVRDWVVRQIDSGELPPRARLPSIRELARLCATSLTTVQRALVDLEAEAYVVAVPRVGYFVAATRQGQPPAPYDFSAVEVQVNQAVVAMLSQAASRPGIALSSAVLHDELTPRALLNRCLVSLAGNAEARLAGLIAPPGDAALRRRIAGLMLTRGVSAGPDDILITSGDSSALELALEAVAGQGALIAIETPTYYGILQVIERLGMRALPIRTHQATGMDLAQLEEALQAQPVAAIFLNPTLQNPCGFIMPDAQRARLSELARQADVPIIEDDIFFDLVPPAARPRAIKSYDTSGQTLYCASFSKTVAPGYRVGWCLPGRYREAILAQLFARNLAVSSLAQQVLAEFIARGYLEDHCARLRTQFATTREYLTAFVANHFPRGTRYLPPSGGFIHWLHLPEGTDMAALIALAQTRGCAIAGSGIFFADGRDTHALRLCLGRALTPEVIQGLHVLAQCARQLGGRLA</sequence>
<dbReference type="InterPro" id="IPR000524">
    <property type="entry name" value="Tscrpt_reg_HTH_GntR"/>
</dbReference>
<evidence type="ECO:0000256" key="5">
    <source>
        <dbReference type="ARBA" id="ARBA00023163"/>
    </source>
</evidence>
<dbReference type="Gene3D" id="1.10.10.10">
    <property type="entry name" value="Winged helix-like DNA-binding domain superfamily/Winged helix DNA-binding domain"/>
    <property type="match status" value="1"/>
</dbReference>